<evidence type="ECO:0000259" key="5">
    <source>
        <dbReference type="PROSITE" id="PS50977"/>
    </source>
</evidence>
<dbReference type="InterPro" id="IPR050109">
    <property type="entry name" value="HTH-type_TetR-like_transc_reg"/>
</dbReference>
<evidence type="ECO:0000313" key="7">
    <source>
        <dbReference type="Proteomes" id="UP000019277"/>
    </source>
</evidence>
<evidence type="ECO:0000256" key="3">
    <source>
        <dbReference type="ARBA" id="ARBA00023163"/>
    </source>
</evidence>
<keyword evidence="1" id="KW-0805">Transcription regulation</keyword>
<dbReference type="EMBL" id="AYXG01000131">
    <property type="protein sequence ID" value="EWC61058.1"/>
    <property type="molecule type" value="Genomic_DNA"/>
</dbReference>
<dbReference type="PROSITE" id="PS50977">
    <property type="entry name" value="HTH_TETR_2"/>
    <property type="match status" value="1"/>
</dbReference>
<feature type="DNA-binding region" description="H-T-H motif" evidence="4">
    <location>
        <begin position="36"/>
        <end position="55"/>
    </location>
</feature>
<dbReference type="PANTHER" id="PTHR30055">
    <property type="entry name" value="HTH-TYPE TRANSCRIPTIONAL REGULATOR RUTR"/>
    <property type="match status" value="1"/>
</dbReference>
<dbReference type="InterPro" id="IPR009057">
    <property type="entry name" value="Homeodomain-like_sf"/>
</dbReference>
<dbReference type="Gene3D" id="1.10.357.10">
    <property type="entry name" value="Tetracycline Repressor, domain 2"/>
    <property type="match status" value="1"/>
</dbReference>
<dbReference type="Proteomes" id="UP000019277">
    <property type="component" value="Unassembled WGS sequence"/>
</dbReference>
<keyword evidence="2 4" id="KW-0238">DNA-binding</keyword>
<evidence type="ECO:0000256" key="2">
    <source>
        <dbReference type="ARBA" id="ARBA00023125"/>
    </source>
</evidence>
<feature type="domain" description="HTH tetR-type" evidence="5">
    <location>
        <begin position="13"/>
        <end position="73"/>
    </location>
</feature>
<dbReference type="GO" id="GO:0003700">
    <property type="term" value="F:DNA-binding transcription factor activity"/>
    <property type="evidence" value="ECO:0007669"/>
    <property type="project" value="TreeGrafter"/>
</dbReference>
<dbReference type="InterPro" id="IPR001647">
    <property type="entry name" value="HTH_TetR"/>
</dbReference>
<reference evidence="6 7" key="1">
    <citation type="journal article" date="2014" name="Genome Announc.">
        <title>Draft Genome Sequence of the Antitrypanosomally Active Sponge-Associated Bacterium Actinokineospora sp. Strain EG49.</title>
        <authorList>
            <person name="Harjes J."/>
            <person name="Ryu T."/>
            <person name="Abdelmohsen U.R."/>
            <person name="Moitinho-Silva L."/>
            <person name="Horn H."/>
            <person name="Ravasi T."/>
            <person name="Hentschel U."/>
        </authorList>
    </citation>
    <scope>NUCLEOTIDE SEQUENCE [LARGE SCALE GENOMIC DNA]</scope>
    <source>
        <strain evidence="6 7">EG49</strain>
    </source>
</reference>
<dbReference type="Pfam" id="PF00440">
    <property type="entry name" value="TetR_N"/>
    <property type="match status" value="1"/>
</dbReference>
<gene>
    <name evidence="6" type="ORF">UO65_3629</name>
</gene>
<dbReference type="OrthoDB" id="3296001at2"/>
<dbReference type="PANTHER" id="PTHR30055:SF238">
    <property type="entry name" value="MYCOFACTOCIN BIOSYNTHESIS TRANSCRIPTIONAL REGULATOR MFTR-RELATED"/>
    <property type="match status" value="1"/>
</dbReference>
<organism evidence="6 7">
    <name type="scientific">Actinokineospora spheciospongiae</name>
    <dbReference type="NCBI Taxonomy" id="909613"/>
    <lineage>
        <taxon>Bacteria</taxon>
        <taxon>Bacillati</taxon>
        <taxon>Actinomycetota</taxon>
        <taxon>Actinomycetes</taxon>
        <taxon>Pseudonocardiales</taxon>
        <taxon>Pseudonocardiaceae</taxon>
        <taxon>Actinokineospora</taxon>
    </lineage>
</organism>
<proteinExistence type="predicted"/>
<accession>W7IL52</accession>
<dbReference type="eggNOG" id="COG1309">
    <property type="taxonomic scope" value="Bacteria"/>
</dbReference>
<dbReference type="Gene3D" id="1.10.10.60">
    <property type="entry name" value="Homeodomain-like"/>
    <property type="match status" value="1"/>
</dbReference>
<dbReference type="RefSeq" id="WP_035283966.1">
    <property type="nucleotide sequence ID" value="NZ_AYXG01000131.1"/>
</dbReference>
<dbReference type="InterPro" id="IPR041347">
    <property type="entry name" value="MftR_C"/>
</dbReference>
<sequence length="205" mass="21871">MTAEPGLRARKKAATRLALGHAAWSLMLERGLDAVTPESVAEAAGVSSRTFRNYFGSREEAIVDEWSRRHASLADAVRARPADEPVWDSLLAVLPRALTDIVGERADFAVLLRVISESPAMLAQNLLALDRTGQLLAEVIAERTGADADRDLAPRLLAGSVLAAVSTAATFWVTGGARTDLPDLLRECLDHLRAGLPTADLAPTA</sequence>
<keyword evidence="7" id="KW-1185">Reference proteome</keyword>
<dbReference type="SUPFAM" id="SSF46689">
    <property type="entry name" value="Homeodomain-like"/>
    <property type="match status" value="1"/>
</dbReference>
<name>W7IL52_9PSEU</name>
<evidence type="ECO:0000313" key="6">
    <source>
        <dbReference type="EMBL" id="EWC61058.1"/>
    </source>
</evidence>
<dbReference type="AlphaFoldDB" id="W7IL52"/>
<evidence type="ECO:0000256" key="1">
    <source>
        <dbReference type="ARBA" id="ARBA00023015"/>
    </source>
</evidence>
<dbReference type="Pfam" id="PF17754">
    <property type="entry name" value="TetR_C_14"/>
    <property type="match status" value="1"/>
</dbReference>
<dbReference type="GO" id="GO:0000976">
    <property type="term" value="F:transcription cis-regulatory region binding"/>
    <property type="evidence" value="ECO:0007669"/>
    <property type="project" value="TreeGrafter"/>
</dbReference>
<evidence type="ECO:0000256" key="4">
    <source>
        <dbReference type="PROSITE-ProRule" id="PRU00335"/>
    </source>
</evidence>
<protein>
    <submittedName>
        <fullName evidence="6">Transcriptional regulator, TetR family</fullName>
    </submittedName>
</protein>
<keyword evidence="3" id="KW-0804">Transcription</keyword>
<comment type="caution">
    <text evidence="6">The sequence shown here is derived from an EMBL/GenBank/DDBJ whole genome shotgun (WGS) entry which is preliminary data.</text>
</comment>
<dbReference type="STRING" id="909613.UO65_3629"/>